<dbReference type="InterPro" id="IPR009061">
    <property type="entry name" value="DNA-bd_dom_put_sf"/>
</dbReference>
<reference evidence="6" key="1">
    <citation type="submission" date="2016-06" db="EMBL/GenBank/DDBJ databases">
        <authorList>
            <person name="Sutton G."/>
            <person name="Brinkac L."/>
            <person name="Sanka R."/>
            <person name="Adams M."/>
            <person name="Lau E."/>
            <person name="Garcia-Basteiro A."/>
            <person name="Lopez-Varela E."/>
            <person name="Palencia S."/>
        </authorList>
    </citation>
    <scope>NUCLEOTIDE SEQUENCE [LARGE SCALE GENOMIC DNA]</scope>
    <source>
        <strain evidence="6">1127319.6</strain>
    </source>
</reference>
<dbReference type="PRINTS" id="PR00040">
    <property type="entry name" value="HTHMERR"/>
</dbReference>
<dbReference type="PROSITE" id="PS00552">
    <property type="entry name" value="HTH_MERR_1"/>
    <property type="match status" value="1"/>
</dbReference>
<dbReference type="InterPro" id="IPR000551">
    <property type="entry name" value="MerR-type_HTH_dom"/>
</dbReference>
<dbReference type="CDD" id="cd04770">
    <property type="entry name" value="HTH_HMRTR"/>
    <property type="match status" value="1"/>
</dbReference>
<sequence length="129" mass="14021">MRIGKLAEATGVTPAALRYYEDEGLLRPAGRSAAGYRDYSADTIARVGFIHRGQAAGLSLAQIRQILDIRDSGHAPCTHVRNLLDNRLTDLGEQISALVALRETIARLRQGAESVDPGSCRADDVCRYL</sequence>
<dbReference type="GO" id="GO:0003677">
    <property type="term" value="F:DNA binding"/>
    <property type="evidence" value="ECO:0007669"/>
    <property type="project" value="UniProtKB-KW"/>
</dbReference>
<dbReference type="AlphaFoldDB" id="A0A1A3H764"/>
<evidence type="ECO:0000259" key="4">
    <source>
        <dbReference type="PROSITE" id="PS50937"/>
    </source>
</evidence>
<dbReference type="RefSeq" id="WP_064980037.1">
    <property type="nucleotide sequence ID" value="NZ_LZLC01000071.1"/>
</dbReference>
<proteinExistence type="predicted"/>
<gene>
    <name evidence="5" type="ORF">A5630_17810</name>
</gene>
<evidence type="ECO:0000313" key="5">
    <source>
        <dbReference type="EMBL" id="OBJ43880.1"/>
    </source>
</evidence>
<dbReference type="SMART" id="SM00422">
    <property type="entry name" value="HTH_MERR"/>
    <property type="match status" value="1"/>
</dbReference>
<accession>A0A1A3H764</accession>
<name>A0A1A3H764_MYCMU</name>
<organism evidence="5 6">
    <name type="scientific">Mycolicibacterium mucogenicum</name>
    <name type="common">Mycobacterium mucogenicum</name>
    <dbReference type="NCBI Taxonomy" id="56689"/>
    <lineage>
        <taxon>Bacteria</taxon>
        <taxon>Bacillati</taxon>
        <taxon>Actinomycetota</taxon>
        <taxon>Actinomycetes</taxon>
        <taxon>Mycobacteriales</taxon>
        <taxon>Mycobacteriaceae</taxon>
        <taxon>Mycolicibacterium</taxon>
    </lineage>
</organism>
<dbReference type="STRING" id="56689.GCA_001291445_00108"/>
<keyword evidence="2" id="KW-0238">DNA-binding</keyword>
<dbReference type="OrthoDB" id="9802039at2"/>
<keyword evidence="3" id="KW-0804">Transcription</keyword>
<dbReference type="GO" id="GO:0003700">
    <property type="term" value="F:DNA-binding transcription factor activity"/>
    <property type="evidence" value="ECO:0007669"/>
    <property type="project" value="InterPro"/>
</dbReference>
<dbReference type="Pfam" id="PF13411">
    <property type="entry name" value="MerR_1"/>
    <property type="match status" value="1"/>
</dbReference>
<dbReference type="EMBL" id="LZLC01000071">
    <property type="protein sequence ID" value="OBJ43880.1"/>
    <property type="molecule type" value="Genomic_DNA"/>
</dbReference>
<dbReference type="PANTHER" id="PTHR30204">
    <property type="entry name" value="REDOX-CYCLING DRUG-SENSING TRANSCRIPTIONAL ACTIVATOR SOXR"/>
    <property type="match status" value="1"/>
</dbReference>
<dbReference type="Proteomes" id="UP000093898">
    <property type="component" value="Unassembled WGS sequence"/>
</dbReference>
<comment type="caution">
    <text evidence="5">The sequence shown here is derived from an EMBL/GenBank/DDBJ whole genome shotgun (WGS) entry which is preliminary data.</text>
</comment>
<feature type="domain" description="HTH merR-type" evidence="4">
    <location>
        <begin position="1"/>
        <end position="69"/>
    </location>
</feature>
<dbReference type="SUPFAM" id="SSF46955">
    <property type="entry name" value="Putative DNA-binding domain"/>
    <property type="match status" value="1"/>
</dbReference>
<evidence type="ECO:0000256" key="3">
    <source>
        <dbReference type="ARBA" id="ARBA00023163"/>
    </source>
</evidence>
<evidence type="ECO:0000256" key="1">
    <source>
        <dbReference type="ARBA" id="ARBA00023015"/>
    </source>
</evidence>
<dbReference type="Gene3D" id="1.10.1660.10">
    <property type="match status" value="1"/>
</dbReference>
<keyword evidence="1" id="KW-0805">Transcription regulation</keyword>
<evidence type="ECO:0000313" key="6">
    <source>
        <dbReference type="Proteomes" id="UP000093898"/>
    </source>
</evidence>
<dbReference type="PROSITE" id="PS50937">
    <property type="entry name" value="HTH_MERR_2"/>
    <property type="match status" value="1"/>
</dbReference>
<protein>
    <submittedName>
        <fullName evidence="5">Heavy metal-responsive transcriptional regulator</fullName>
    </submittedName>
</protein>
<dbReference type="InterPro" id="IPR047057">
    <property type="entry name" value="MerR_fam"/>
</dbReference>
<dbReference type="PANTHER" id="PTHR30204:SF94">
    <property type="entry name" value="HEAVY METAL-DEPENDENT TRANSCRIPTIONAL REGULATOR HI_0293-RELATED"/>
    <property type="match status" value="1"/>
</dbReference>
<evidence type="ECO:0000256" key="2">
    <source>
        <dbReference type="ARBA" id="ARBA00023125"/>
    </source>
</evidence>